<dbReference type="GO" id="GO:0045892">
    <property type="term" value="P:negative regulation of DNA-templated transcription"/>
    <property type="evidence" value="ECO:0007669"/>
    <property type="project" value="TreeGrafter"/>
</dbReference>
<dbReference type="AlphaFoldDB" id="A0A7V2WWG1"/>
<keyword evidence="9 14" id="KW-0408">Iron</keyword>
<dbReference type="GO" id="GO:0008270">
    <property type="term" value="F:zinc ion binding"/>
    <property type="evidence" value="ECO:0007669"/>
    <property type="project" value="TreeGrafter"/>
</dbReference>
<dbReference type="PANTHER" id="PTHR33202:SF2">
    <property type="entry name" value="FERRIC UPTAKE REGULATION PROTEIN"/>
    <property type="match status" value="1"/>
</dbReference>
<evidence type="ECO:0000256" key="1">
    <source>
        <dbReference type="ARBA" id="ARBA00004496"/>
    </source>
</evidence>
<sequence length="136" mass="15486">MNKDDIKKAGLKITLPRTKILKILETANDRHMGAEDIYNVLTEEDEGAIALATVYRVLTQFEAAGLVIRHNFASGQAIFELNNSEHHDHMVCLRTGKIVEFHDEIIEQRQREIAKAHGFEISDHALTLYGEFEDKI</sequence>
<evidence type="ECO:0000256" key="10">
    <source>
        <dbReference type="ARBA" id="ARBA00023015"/>
    </source>
</evidence>
<reference evidence="16" key="1">
    <citation type="journal article" date="2020" name="mSystems">
        <title>Genome- and Community-Level Interaction Insights into Carbon Utilization and Element Cycling Functions of Hydrothermarchaeota in Hydrothermal Sediment.</title>
        <authorList>
            <person name="Zhou Z."/>
            <person name="Liu Y."/>
            <person name="Xu W."/>
            <person name="Pan J."/>
            <person name="Luo Z.H."/>
            <person name="Li M."/>
        </authorList>
    </citation>
    <scope>NUCLEOTIDE SEQUENCE [LARGE SCALE GENOMIC DNA]</scope>
    <source>
        <strain evidence="16">HyVt-493</strain>
    </source>
</reference>
<comment type="caution">
    <text evidence="16">The sequence shown here is derived from an EMBL/GenBank/DDBJ whole genome shotgun (WGS) entry which is preliminary data.</text>
</comment>
<dbReference type="InterPro" id="IPR002481">
    <property type="entry name" value="FUR"/>
</dbReference>
<dbReference type="Gene3D" id="1.10.10.10">
    <property type="entry name" value="Winged helix-like DNA-binding domain superfamily/Winged helix DNA-binding domain"/>
    <property type="match status" value="1"/>
</dbReference>
<dbReference type="NCBIfam" id="NF006999">
    <property type="entry name" value="PRK09462.1"/>
    <property type="match status" value="1"/>
</dbReference>
<evidence type="ECO:0000256" key="2">
    <source>
        <dbReference type="ARBA" id="ARBA00007957"/>
    </source>
</evidence>
<evidence type="ECO:0000256" key="3">
    <source>
        <dbReference type="ARBA" id="ARBA00011738"/>
    </source>
</evidence>
<dbReference type="GO" id="GO:0000976">
    <property type="term" value="F:transcription cis-regulatory region binding"/>
    <property type="evidence" value="ECO:0007669"/>
    <property type="project" value="TreeGrafter"/>
</dbReference>
<evidence type="ECO:0000256" key="4">
    <source>
        <dbReference type="ARBA" id="ARBA00020910"/>
    </source>
</evidence>
<dbReference type="CDD" id="cd07153">
    <property type="entry name" value="Fur_like"/>
    <property type="match status" value="1"/>
</dbReference>
<comment type="subcellular location">
    <subcellularLocation>
        <location evidence="1 15">Cytoplasm</location>
    </subcellularLocation>
</comment>
<keyword evidence="7 13" id="KW-0479">Metal-binding</keyword>
<keyword evidence="11 15" id="KW-0238">DNA-binding</keyword>
<dbReference type="InterPro" id="IPR036388">
    <property type="entry name" value="WH-like_DNA-bd_sf"/>
</dbReference>
<evidence type="ECO:0000256" key="6">
    <source>
        <dbReference type="ARBA" id="ARBA00022491"/>
    </source>
</evidence>
<dbReference type="GO" id="GO:0005829">
    <property type="term" value="C:cytosol"/>
    <property type="evidence" value="ECO:0007669"/>
    <property type="project" value="TreeGrafter"/>
</dbReference>
<organism evidence="16">
    <name type="scientific">Leucothrix mucor</name>
    <dbReference type="NCBI Taxonomy" id="45248"/>
    <lineage>
        <taxon>Bacteria</taxon>
        <taxon>Pseudomonadati</taxon>
        <taxon>Pseudomonadota</taxon>
        <taxon>Gammaproteobacteria</taxon>
        <taxon>Thiotrichales</taxon>
        <taxon>Thiotrichaceae</taxon>
        <taxon>Leucothrix</taxon>
    </lineage>
</organism>
<dbReference type="GO" id="GO:1900705">
    <property type="term" value="P:negative regulation of siderophore biosynthetic process"/>
    <property type="evidence" value="ECO:0007669"/>
    <property type="project" value="TreeGrafter"/>
</dbReference>
<dbReference type="FunFam" id="1.10.10.10:FF:000007">
    <property type="entry name" value="Ferric uptake regulation protein"/>
    <property type="match status" value="1"/>
</dbReference>
<evidence type="ECO:0000256" key="7">
    <source>
        <dbReference type="ARBA" id="ARBA00022723"/>
    </source>
</evidence>
<dbReference type="InterPro" id="IPR043135">
    <property type="entry name" value="Fur_C"/>
</dbReference>
<evidence type="ECO:0000256" key="11">
    <source>
        <dbReference type="ARBA" id="ARBA00023125"/>
    </source>
</evidence>
<comment type="cofactor">
    <cofactor evidence="13">
        <name>Zn(2+)</name>
        <dbReference type="ChEBI" id="CHEBI:29105"/>
    </cofactor>
    <text evidence="13">Binds 1 zinc ion per subunit.</text>
</comment>
<dbReference type="InterPro" id="IPR036390">
    <property type="entry name" value="WH_DNA-bd_sf"/>
</dbReference>
<evidence type="ECO:0000256" key="9">
    <source>
        <dbReference type="ARBA" id="ARBA00023004"/>
    </source>
</evidence>
<dbReference type="PANTHER" id="PTHR33202">
    <property type="entry name" value="ZINC UPTAKE REGULATION PROTEIN"/>
    <property type="match status" value="1"/>
</dbReference>
<dbReference type="FunFam" id="3.30.1490.190:FF:000001">
    <property type="entry name" value="Ferric uptake regulation protein"/>
    <property type="match status" value="1"/>
</dbReference>
<keyword evidence="12 15" id="KW-0804">Transcription</keyword>
<feature type="binding site" evidence="14">
    <location>
        <position position="88"/>
    </location>
    <ligand>
        <name>Fe cation</name>
        <dbReference type="ChEBI" id="CHEBI:24875"/>
    </ligand>
</feature>
<dbReference type="GO" id="GO:0003700">
    <property type="term" value="F:DNA-binding transcription factor activity"/>
    <property type="evidence" value="ECO:0007669"/>
    <property type="project" value="UniProtKB-UniRule"/>
</dbReference>
<comment type="subunit">
    <text evidence="3 15">Homodimer.</text>
</comment>
<feature type="binding site" evidence="13">
    <location>
        <position position="92"/>
    </location>
    <ligand>
        <name>Zn(2+)</name>
        <dbReference type="ChEBI" id="CHEBI:29105"/>
    </ligand>
</feature>
<evidence type="ECO:0000256" key="5">
    <source>
        <dbReference type="ARBA" id="ARBA00022490"/>
    </source>
</evidence>
<accession>A0A7V2WWG1</accession>
<gene>
    <name evidence="15 16" type="primary">fur</name>
    <name evidence="16" type="ORF">ENJ51_12585</name>
</gene>
<comment type="similarity">
    <text evidence="2 15">Belongs to the Fur family.</text>
</comment>
<evidence type="ECO:0000256" key="13">
    <source>
        <dbReference type="PIRSR" id="PIRSR602481-1"/>
    </source>
</evidence>
<evidence type="ECO:0000256" key="14">
    <source>
        <dbReference type="PIRSR" id="PIRSR602481-2"/>
    </source>
</evidence>
<dbReference type="Pfam" id="PF01475">
    <property type="entry name" value="FUR"/>
    <property type="match status" value="1"/>
</dbReference>
<comment type="cofactor">
    <cofactor evidence="14">
        <name>Mn(2+)</name>
        <dbReference type="ChEBI" id="CHEBI:29035"/>
    </cofactor>
    <cofactor evidence="14">
        <name>Fe(2+)</name>
        <dbReference type="ChEBI" id="CHEBI:29033"/>
    </cofactor>
    <text evidence="14">Binds 1 Mn(2+) or Fe(2+) ion per subunit.</text>
</comment>
<feature type="binding site" evidence="14">
    <location>
        <position position="124"/>
    </location>
    <ligand>
        <name>Fe cation</name>
        <dbReference type="ChEBI" id="CHEBI:24875"/>
    </ligand>
</feature>
<keyword evidence="6 15" id="KW-0678">Repressor</keyword>
<protein>
    <recommendedName>
        <fullName evidence="4 15">Ferric uptake regulation protein</fullName>
    </recommendedName>
</protein>
<feature type="binding site" evidence="14">
    <location>
        <position position="86"/>
    </location>
    <ligand>
        <name>Fe cation</name>
        <dbReference type="ChEBI" id="CHEBI:24875"/>
    </ligand>
</feature>
<evidence type="ECO:0000256" key="8">
    <source>
        <dbReference type="ARBA" id="ARBA00022833"/>
    </source>
</evidence>
<proteinExistence type="inferred from homology"/>
<dbReference type="Gene3D" id="3.30.1490.190">
    <property type="match status" value="1"/>
</dbReference>
<feature type="binding site" evidence="14">
    <location>
        <position position="107"/>
    </location>
    <ligand>
        <name>Fe cation</name>
        <dbReference type="ChEBI" id="CHEBI:24875"/>
    </ligand>
</feature>
<evidence type="ECO:0000256" key="15">
    <source>
        <dbReference type="RuleBase" id="RU364037"/>
    </source>
</evidence>
<evidence type="ECO:0000313" key="16">
    <source>
        <dbReference type="EMBL" id="HFC93637.1"/>
    </source>
</evidence>
<keyword evidence="5 15" id="KW-0963">Cytoplasm</keyword>
<dbReference type="EMBL" id="DRMS01000476">
    <property type="protein sequence ID" value="HFC93637.1"/>
    <property type="molecule type" value="Genomic_DNA"/>
</dbReference>
<dbReference type="Proteomes" id="UP000885750">
    <property type="component" value="Unassembled WGS sequence"/>
</dbReference>
<dbReference type="SUPFAM" id="SSF46785">
    <property type="entry name" value="Winged helix' DNA-binding domain"/>
    <property type="match status" value="1"/>
</dbReference>
<name>A0A7V2WWG1_LEUMU</name>
<evidence type="ECO:0000256" key="12">
    <source>
        <dbReference type="ARBA" id="ARBA00023163"/>
    </source>
</evidence>
<keyword evidence="8 13" id="KW-0862">Zinc</keyword>
<keyword evidence="10 15" id="KW-0805">Transcription regulation</keyword>